<dbReference type="PANTHER" id="PTHR21660:SF1">
    <property type="entry name" value="ACYL-COENZYME A THIOESTERASE 13"/>
    <property type="match status" value="1"/>
</dbReference>
<evidence type="ECO:0000256" key="1">
    <source>
        <dbReference type="ARBA" id="ARBA00008324"/>
    </source>
</evidence>
<keyword evidence="5" id="KW-1185">Reference proteome</keyword>
<evidence type="ECO:0000259" key="3">
    <source>
        <dbReference type="Pfam" id="PF03061"/>
    </source>
</evidence>
<sequence length="139" mass="14874">MSDQAASLTALSTPFLRYLGVEVSHWSRGRAELTLQTRAEHGNLSGIVHGGVLATLMDTACGYCGMDPEEGAIAGTATITLSIQYMAPARIDEQLTVTGSRTGGGRRIHFARAEIRNEQGELLATADGTFRHSRQAGRE</sequence>
<evidence type="ECO:0000313" key="5">
    <source>
        <dbReference type="Proteomes" id="UP000281975"/>
    </source>
</evidence>
<dbReference type="InterPro" id="IPR039298">
    <property type="entry name" value="ACOT13"/>
</dbReference>
<dbReference type="Pfam" id="PF03061">
    <property type="entry name" value="4HBT"/>
    <property type="match status" value="1"/>
</dbReference>
<dbReference type="InterPro" id="IPR003736">
    <property type="entry name" value="PAAI_dom"/>
</dbReference>
<dbReference type="CDD" id="cd03443">
    <property type="entry name" value="PaaI_thioesterase"/>
    <property type="match status" value="1"/>
</dbReference>
<protein>
    <submittedName>
        <fullName evidence="4">Uncharacterized protein (TIGR00369 family)</fullName>
    </submittedName>
</protein>
<feature type="domain" description="Thioesterase" evidence="3">
    <location>
        <begin position="46"/>
        <end position="123"/>
    </location>
</feature>
<comment type="caution">
    <text evidence="4">The sequence shown here is derived from an EMBL/GenBank/DDBJ whole genome shotgun (WGS) entry which is preliminary data.</text>
</comment>
<proteinExistence type="inferred from homology"/>
<dbReference type="GO" id="GO:0047617">
    <property type="term" value="F:fatty acyl-CoA hydrolase activity"/>
    <property type="evidence" value="ECO:0007669"/>
    <property type="project" value="InterPro"/>
</dbReference>
<dbReference type="NCBIfam" id="TIGR00369">
    <property type="entry name" value="unchar_dom_1"/>
    <property type="match status" value="1"/>
</dbReference>
<dbReference type="SUPFAM" id="SSF54637">
    <property type="entry name" value="Thioesterase/thiol ester dehydrase-isomerase"/>
    <property type="match status" value="1"/>
</dbReference>
<gene>
    <name evidence="4" type="ORF">C7446_2457</name>
</gene>
<accession>A0A420WUC2</accession>
<dbReference type="PANTHER" id="PTHR21660">
    <property type="entry name" value="THIOESTERASE SUPERFAMILY MEMBER-RELATED"/>
    <property type="match status" value="1"/>
</dbReference>
<comment type="similarity">
    <text evidence="1">Belongs to the thioesterase PaaI family.</text>
</comment>
<dbReference type="Proteomes" id="UP000281975">
    <property type="component" value="Unassembled WGS sequence"/>
</dbReference>
<evidence type="ECO:0000313" key="4">
    <source>
        <dbReference type="EMBL" id="RKQ97041.1"/>
    </source>
</evidence>
<organism evidence="4 5">
    <name type="scientific">Kushneria sinocarnis</name>
    <dbReference type="NCBI Taxonomy" id="595502"/>
    <lineage>
        <taxon>Bacteria</taxon>
        <taxon>Pseudomonadati</taxon>
        <taxon>Pseudomonadota</taxon>
        <taxon>Gammaproteobacteria</taxon>
        <taxon>Oceanospirillales</taxon>
        <taxon>Halomonadaceae</taxon>
        <taxon>Kushneria</taxon>
    </lineage>
</organism>
<keyword evidence="2" id="KW-0378">Hydrolase</keyword>
<dbReference type="EMBL" id="RBIN01000007">
    <property type="protein sequence ID" value="RKQ97041.1"/>
    <property type="molecule type" value="Genomic_DNA"/>
</dbReference>
<dbReference type="Gene3D" id="3.10.129.10">
    <property type="entry name" value="Hotdog Thioesterase"/>
    <property type="match status" value="1"/>
</dbReference>
<dbReference type="InterPro" id="IPR029069">
    <property type="entry name" value="HotDog_dom_sf"/>
</dbReference>
<reference evidence="4 5" key="1">
    <citation type="submission" date="2018-10" db="EMBL/GenBank/DDBJ databases">
        <title>Genomic Encyclopedia of Type Strains, Phase IV (KMG-IV): sequencing the most valuable type-strain genomes for metagenomic binning, comparative biology and taxonomic classification.</title>
        <authorList>
            <person name="Goeker M."/>
        </authorList>
    </citation>
    <scope>NUCLEOTIDE SEQUENCE [LARGE SCALE GENOMIC DNA]</scope>
    <source>
        <strain evidence="4 5">DSM 23229</strain>
    </source>
</reference>
<dbReference type="AlphaFoldDB" id="A0A420WUC2"/>
<name>A0A420WUC2_9GAMM</name>
<dbReference type="InterPro" id="IPR006683">
    <property type="entry name" value="Thioestr_dom"/>
</dbReference>
<evidence type="ECO:0000256" key="2">
    <source>
        <dbReference type="ARBA" id="ARBA00022801"/>
    </source>
</evidence>
<dbReference type="RefSeq" id="WP_170150075.1">
    <property type="nucleotide sequence ID" value="NZ_RBIN01000007.1"/>
</dbReference>